<sequence>MFDILKFYIFFVFLHLKILSIGTFYLQSTFFTFLRQAQYLLFVKKGAFNGINQELHTLLAERYEAEISNTSENLTT</sequence>
<evidence type="ECO:0000313" key="2">
    <source>
        <dbReference type="EMBL" id="RNA44666.1"/>
    </source>
</evidence>
<comment type="caution">
    <text evidence="2">The sequence shown here is derived from an EMBL/GenBank/DDBJ whole genome shotgun (WGS) entry which is preliminary data.</text>
</comment>
<keyword evidence="1" id="KW-0472">Membrane</keyword>
<protein>
    <submittedName>
        <fullName evidence="2">Uncharacterized protein</fullName>
    </submittedName>
</protein>
<feature type="transmembrane region" description="Helical" evidence="1">
    <location>
        <begin position="7"/>
        <end position="26"/>
    </location>
</feature>
<dbReference type="AlphaFoldDB" id="A0A3M7T9A8"/>
<keyword evidence="3" id="KW-1185">Reference proteome</keyword>
<evidence type="ECO:0000313" key="3">
    <source>
        <dbReference type="Proteomes" id="UP000276133"/>
    </source>
</evidence>
<dbReference type="Proteomes" id="UP000276133">
    <property type="component" value="Unassembled WGS sequence"/>
</dbReference>
<proteinExistence type="predicted"/>
<organism evidence="2 3">
    <name type="scientific">Brachionus plicatilis</name>
    <name type="common">Marine rotifer</name>
    <name type="synonym">Brachionus muelleri</name>
    <dbReference type="NCBI Taxonomy" id="10195"/>
    <lineage>
        <taxon>Eukaryota</taxon>
        <taxon>Metazoa</taxon>
        <taxon>Spiralia</taxon>
        <taxon>Gnathifera</taxon>
        <taxon>Rotifera</taxon>
        <taxon>Eurotatoria</taxon>
        <taxon>Monogononta</taxon>
        <taxon>Pseudotrocha</taxon>
        <taxon>Ploima</taxon>
        <taxon>Brachionidae</taxon>
        <taxon>Brachionus</taxon>
    </lineage>
</organism>
<dbReference type="EMBL" id="REGN01000077">
    <property type="protein sequence ID" value="RNA44666.1"/>
    <property type="molecule type" value="Genomic_DNA"/>
</dbReference>
<evidence type="ECO:0000256" key="1">
    <source>
        <dbReference type="SAM" id="Phobius"/>
    </source>
</evidence>
<reference evidence="2 3" key="1">
    <citation type="journal article" date="2018" name="Sci. Rep.">
        <title>Genomic signatures of local adaptation to the degree of environmental predictability in rotifers.</title>
        <authorList>
            <person name="Franch-Gras L."/>
            <person name="Hahn C."/>
            <person name="Garcia-Roger E.M."/>
            <person name="Carmona M.J."/>
            <person name="Serra M."/>
            <person name="Gomez A."/>
        </authorList>
    </citation>
    <scope>NUCLEOTIDE SEQUENCE [LARGE SCALE GENOMIC DNA]</scope>
    <source>
        <strain evidence="2">HYR1</strain>
    </source>
</reference>
<keyword evidence="1" id="KW-0812">Transmembrane</keyword>
<accession>A0A3M7T9A8</accession>
<keyword evidence="1" id="KW-1133">Transmembrane helix</keyword>
<gene>
    <name evidence="2" type="ORF">BpHYR1_009630</name>
</gene>
<name>A0A3M7T9A8_BRAPC</name>